<sequence>MASKEPAKRKRLITYGKQPRRRLHLQFTEPSPKVLEGPLGQPCNADELKNMSFVPAKYQPEPLRPSSQKAATMTMEPTDEQIETLINFTGTDAGTAKRFLRVKQCNVETAANAIFDNEDITKLEQGISWDPNLMTADRDGNNNLHPLGTSAAPTRGNSPAPSLKDSAPTNSEQEDAHYAQALAQSQEMMGPYGGWTQQETGTVGKDGTELKRIGPSTQKEYEESRWGMVLHNANELVPDVPLEERVQLPDDDAPRFLKHAPDGHYVPNLLTICHHIPVVREAFLLAGQGIVDYGYASDWWKGATIPKPRIVQTDSEATADDDAEKANEFVAELQRLTAFLDSSARVYASSGGLSKTDVMKACPTANNPLEHLLNSYFKIASARCGNEAGQIAELFTSRAGPIGQSGEDKNQTTNVLALTASCADDVPEDARPDLAECLDRLVWSTDSEDPEPQQYYLHQFGKVLVMKLEQEDRTASHLNIRVPTTLVMDKYAEENIEATGPLRQQLVQSKRRIKKITDVEQKLKYWTKDGKQMDASLLLKHTHGHFSGQNRRDVDQADKTNTASLSADQPTEYSNIAQQLETVMASIDEKLKLLAEEKEKAKKAISDLSKATIPGLEGQETQYRYTLRGVATKPHITYLLKPKAEIGEQPENAEHNEHAGQTIFKSDATMNDDETTTPPGYQWWRIDYEVTGQNAKLTRTKADDFDVIRAVELEHNSALLVYASDDAVDDIDISDLPPPLLEFIRQDNEQLTADIEASKRNPPPPYQDDQDDLPQLVRASVEAAEHDDDADSTKAQYDGDDHQSTTDALARMSAGDWIDHNASNRDPEPVDIHLDPVNDTPPSGADPFPETREIEMIERKGPSSLLTSRAEQTTGPGQYGEDVGMGGVGESQDMGIGGAPSYGDELRKGG</sequence>
<dbReference type="AlphaFoldDB" id="A0A2G5HG33"/>
<feature type="region of interest" description="Disordered" evidence="2">
    <location>
        <begin position="132"/>
        <end position="174"/>
    </location>
</feature>
<dbReference type="GO" id="GO:0016579">
    <property type="term" value="P:protein deubiquitination"/>
    <property type="evidence" value="ECO:0007669"/>
    <property type="project" value="TreeGrafter"/>
</dbReference>
<dbReference type="GO" id="GO:0005829">
    <property type="term" value="C:cytosol"/>
    <property type="evidence" value="ECO:0007669"/>
    <property type="project" value="TreeGrafter"/>
</dbReference>
<feature type="region of interest" description="Disordered" evidence="2">
    <location>
        <begin position="545"/>
        <end position="572"/>
    </location>
</feature>
<evidence type="ECO:0000313" key="3">
    <source>
        <dbReference type="EMBL" id="PIA91455.1"/>
    </source>
</evidence>
<keyword evidence="6" id="KW-1185">Reference proteome</keyword>
<dbReference type="PANTHER" id="PTHR39597:SF1">
    <property type="entry name" value="UBA DOMAIN-CONTAINING PROTEIN RUP1"/>
    <property type="match status" value="1"/>
</dbReference>
<feature type="compositionally biased region" description="Polar residues" evidence="2">
    <location>
        <begin position="864"/>
        <end position="876"/>
    </location>
</feature>
<dbReference type="Pfam" id="PF14555">
    <property type="entry name" value="UBA_4"/>
    <property type="match status" value="1"/>
</dbReference>
<protein>
    <recommendedName>
        <fullName evidence="7">UBA domain-containing protein</fullName>
    </recommendedName>
</protein>
<evidence type="ECO:0000256" key="2">
    <source>
        <dbReference type="SAM" id="MobiDB-lite"/>
    </source>
</evidence>
<evidence type="ECO:0000313" key="4">
    <source>
        <dbReference type="EMBL" id="WPB05785.1"/>
    </source>
</evidence>
<feature type="region of interest" description="Disordered" evidence="2">
    <location>
        <begin position="859"/>
        <end position="910"/>
    </location>
</feature>
<evidence type="ECO:0000313" key="5">
    <source>
        <dbReference type="Proteomes" id="UP000230605"/>
    </source>
</evidence>
<gene>
    <name evidence="3" type="ORF">CB0940_09868</name>
    <name evidence="4" type="ORF">RHO25_010439</name>
</gene>
<keyword evidence="1" id="KW-0175">Coiled coil</keyword>
<feature type="region of interest" description="Disordered" evidence="2">
    <location>
        <begin position="783"/>
        <end position="806"/>
    </location>
</feature>
<dbReference type="GO" id="GO:0005634">
    <property type="term" value="C:nucleus"/>
    <property type="evidence" value="ECO:0007669"/>
    <property type="project" value="TreeGrafter"/>
</dbReference>
<evidence type="ECO:0000313" key="6">
    <source>
        <dbReference type="Proteomes" id="UP001302367"/>
    </source>
</evidence>
<name>A0A2G5HG33_CERBT</name>
<reference evidence="4 6" key="2">
    <citation type="submission" date="2023-09" db="EMBL/GenBank/DDBJ databases">
        <title>Complete-Gapless Cercospora beticola genome.</title>
        <authorList>
            <person name="Wyatt N.A."/>
            <person name="Spanner R.E."/>
            <person name="Bolton M.D."/>
        </authorList>
    </citation>
    <scope>NUCLEOTIDE SEQUENCE [LARGE SCALE GENOMIC DNA]</scope>
    <source>
        <strain evidence="4">Cb09-40</strain>
    </source>
</reference>
<evidence type="ECO:0000256" key="1">
    <source>
        <dbReference type="SAM" id="Coils"/>
    </source>
</evidence>
<accession>A0A2G5HG33</accession>
<dbReference type="Proteomes" id="UP001302367">
    <property type="component" value="Chromosome 7"/>
</dbReference>
<dbReference type="EMBL" id="CP134190">
    <property type="protein sequence ID" value="WPB05785.1"/>
    <property type="molecule type" value="Genomic_DNA"/>
</dbReference>
<feature type="compositionally biased region" description="Gly residues" evidence="2">
    <location>
        <begin position="883"/>
        <end position="900"/>
    </location>
</feature>
<dbReference type="OrthoDB" id="4489171at2759"/>
<proteinExistence type="predicted"/>
<dbReference type="EMBL" id="LKMD01000106">
    <property type="protein sequence ID" value="PIA91455.1"/>
    <property type="molecule type" value="Genomic_DNA"/>
</dbReference>
<feature type="coiled-coil region" evidence="1">
    <location>
        <begin position="577"/>
        <end position="611"/>
    </location>
</feature>
<dbReference type="Proteomes" id="UP000230605">
    <property type="component" value="Chromosome 7"/>
</dbReference>
<feature type="compositionally biased region" description="Polar residues" evidence="2">
    <location>
        <begin position="559"/>
        <end position="572"/>
    </location>
</feature>
<reference evidence="3 5" key="1">
    <citation type="submission" date="2015-10" db="EMBL/GenBank/DDBJ databases">
        <title>The cercosporin biosynthetic gene cluster was horizontally transferred to several fungal lineages and shown to be expanded in Cercospora beticola based on microsynteny with recipient genomes.</title>
        <authorList>
            <person name="De Jonge R."/>
            <person name="Ebert M.K."/>
            <person name="Suttle J.C."/>
            <person name="Jurick Ii W.M."/>
            <person name="Secor G.A."/>
            <person name="Thomma B.P."/>
            <person name="Van De Peer Y."/>
            <person name="Bolton M.D."/>
        </authorList>
    </citation>
    <scope>NUCLEOTIDE SEQUENCE [LARGE SCALE GENOMIC DNA]</scope>
    <source>
        <strain evidence="3 5">09-40</strain>
    </source>
</reference>
<organism evidence="3 5">
    <name type="scientific">Cercospora beticola</name>
    <name type="common">Sugarbeet leaf spot fungus</name>
    <dbReference type="NCBI Taxonomy" id="122368"/>
    <lineage>
        <taxon>Eukaryota</taxon>
        <taxon>Fungi</taxon>
        <taxon>Dikarya</taxon>
        <taxon>Ascomycota</taxon>
        <taxon>Pezizomycotina</taxon>
        <taxon>Dothideomycetes</taxon>
        <taxon>Dothideomycetidae</taxon>
        <taxon>Mycosphaerellales</taxon>
        <taxon>Mycosphaerellaceae</taxon>
        <taxon>Cercospora</taxon>
    </lineage>
</organism>
<dbReference type="PANTHER" id="PTHR39597">
    <property type="entry name" value="UBA DOMAIN-CONTAINING PROTEIN RUP1"/>
    <property type="match status" value="1"/>
</dbReference>
<dbReference type="InterPro" id="IPR055335">
    <property type="entry name" value="Ucp6/RUP1"/>
</dbReference>
<feature type="compositionally biased region" description="Polar residues" evidence="2">
    <location>
        <begin position="151"/>
        <end position="160"/>
    </location>
</feature>
<evidence type="ECO:0008006" key="7">
    <source>
        <dbReference type="Google" id="ProtNLM"/>
    </source>
</evidence>